<feature type="chain" id="PRO_5040412503" evidence="1">
    <location>
        <begin position="18"/>
        <end position="137"/>
    </location>
</feature>
<dbReference type="OrthoDB" id="6372059at2759"/>
<gene>
    <name evidence="2" type="ORF">PHYEVI_LOCUS5251</name>
</gene>
<protein>
    <submittedName>
        <fullName evidence="2">Uncharacterized protein</fullName>
    </submittedName>
</protein>
<evidence type="ECO:0000313" key="2">
    <source>
        <dbReference type="EMBL" id="CAH1168667.1"/>
    </source>
</evidence>
<reference evidence="2" key="1">
    <citation type="submission" date="2022-01" db="EMBL/GenBank/DDBJ databases">
        <authorList>
            <person name="King R."/>
        </authorList>
    </citation>
    <scope>NUCLEOTIDE SEQUENCE</scope>
</reference>
<keyword evidence="1" id="KW-0732">Signal</keyword>
<proteinExistence type="predicted"/>
<organism evidence="2 3">
    <name type="scientific">Phyllotreta striolata</name>
    <name type="common">Striped flea beetle</name>
    <name type="synonym">Crioceris striolata</name>
    <dbReference type="NCBI Taxonomy" id="444603"/>
    <lineage>
        <taxon>Eukaryota</taxon>
        <taxon>Metazoa</taxon>
        <taxon>Ecdysozoa</taxon>
        <taxon>Arthropoda</taxon>
        <taxon>Hexapoda</taxon>
        <taxon>Insecta</taxon>
        <taxon>Pterygota</taxon>
        <taxon>Neoptera</taxon>
        <taxon>Endopterygota</taxon>
        <taxon>Coleoptera</taxon>
        <taxon>Polyphaga</taxon>
        <taxon>Cucujiformia</taxon>
        <taxon>Chrysomeloidea</taxon>
        <taxon>Chrysomelidae</taxon>
        <taxon>Galerucinae</taxon>
        <taxon>Alticini</taxon>
        <taxon>Phyllotreta</taxon>
    </lineage>
</organism>
<evidence type="ECO:0000313" key="3">
    <source>
        <dbReference type="Proteomes" id="UP001153712"/>
    </source>
</evidence>
<keyword evidence="3" id="KW-1185">Reference proteome</keyword>
<evidence type="ECO:0000256" key="1">
    <source>
        <dbReference type="SAM" id="SignalP"/>
    </source>
</evidence>
<dbReference type="AlphaFoldDB" id="A0A9P0GTK7"/>
<name>A0A9P0GTK7_PHYSR</name>
<dbReference type="EMBL" id="OU900095">
    <property type="protein sequence ID" value="CAH1168667.1"/>
    <property type="molecule type" value="Genomic_DNA"/>
</dbReference>
<accession>A0A9P0GTK7</accession>
<dbReference type="Proteomes" id="UP001153712">
    <property type="component" value="Chromosome 2"/>
</dbReference>
<sequence>MILMLIITLALFKTGHSLPHHHIFKDLDPLLVYDNEVAGNSNNLTIKADKGVKVEEYAIFKPGKNPDQGVLEVNGTYEYLDEEGNEVQYFYEYNKNIQNGPNFFTPSPPIPPAFKTLYELLKIPEENQQKVVSGFSK</sequence>
<feature type="signal peptide" evidence="1">
    <location>
        <begin position="1"/>
        <end position="17"/>
    </location>
</feature>